<gene>
    <name evidence="3" type="ORF">JWS04_22855</name>
</gene>
<reference evidence="3 4" key="1">
    <citation type="submission" date="2021-03" db="EMBL/GenBank/DDBJ databases">
        <title>Genome Sequence of Bradyrhizobium vignae strain ISRA400.</title>
        <authorList>
            <person name="Tisa L.S."/>
            <person name="Svistoonoff S."/>
            <person name="Hocher V."/>
            <person name="Fall S."/>
            <person name="Zaiya A."/>
            <person name="Naing D."/>
            <person name="Niang N."/>
            <person name="Diouf A."/>
            <person name="Dasylva M.C."/>
            <person name="Toure O."/>
            <person name="Gueye M."/>
            <person name="Gully D."/>
            <person name="Tisseyre P."/>
            <person name="Simpson S."/>
            <person name="Morris K."/>
            <person name="Thomas W.K."/>
        </authorList>
    </citation>
    <scope>NUCLEOTIDE SEQUENCE [LARGE SCALE GENOMIC DNA]</scope>
    <source>
        <strain evidence="3 4">ISRA400</strain>
    </source>
</reference>
<feature type="transmembrane region" description="Helical" evidence="1">
    <location>
        <begin position="37"/>
        <end position="52"/>
    </location>
</feature>
<proteinExistence type="predicted"/>
<evidence type="ECO:0000256" key="1">
    <source>
        <dbReference type="SAM" id="Phobius"/>
    </source>
</evidence>
<name>A0ABS4A0D2_9BRAD</name>
<evidence type="ECO:0000259" key="2">
    <source>
        <dbReference type="Pfam" id="PF04892"/>
    </source>
</evidence>
<comment type="caution">
    <text evidence="3">The sequence shown here is derived from an EMBL/GenBank/DDBJ whole genome shotgun (WGS) entry which is preliminary data.</text>
</comment>
<keyword evidence="1" id="KW-0472">Membrane</keyword>
<dbReference type="EMBL" id="JAGIKT010000052">
    <property type="protein sequence ID" value="MBP0113872.1"/>
    <property type="molecule type" value="Genomic_DNA"/>
</dbReference>
<sequence length="119" mass="12723">MVKFFLAAGWLTLALLAFVTLAPIHDRPMIAPPNVERFAAFFILGLVLVLAYSNRIILITVIVVGSAVILEALQLLTPDRHGDLMDGLVKVAGGVCRISVATLARVGITQAMTKIVSRG</sequence>
<organism evidence="3 4">
    <name type="scientific">Bradyrhizobium vignae</name>
    <dbReference type="NCBI Taxonomy" id="1549949"/>
    <lineage>
        <taxon>Bacteria</taxon>
        <taxon>Pseudomonadati</taxon>
        <taxon>Pseudomonadota</taxon>
        <taxon>Alphaproteobacteria</taxon>
        <taxon>Hyphomicrobiales</taxon>
        <taxon>Nitrobacteraceae</taxon>
        <taxon>Bradyrhizobium</taxon>
    </lineage>
</organism>
<keyword evidence="1" id="KW-0812">Transmembrane</keyword>
<feature type="domain" description="VanZ-like" evidence="2">
    <location>
        <begin position="31"/>
        <end position="103"/>
    </location>
</feature>
<keyword evidence="4" id="KW-1185">Reference proteome</keyword>
<evidence type="ECO:0000313" key="3">
    <source>
        <dbReference type="EMBL" id="MBP0113872.1"/>
    </source>
</evidence>
<keyword evidence="1" id="KW-1133">Transmembrane helix</keyword>
<dbReference type="RefSeq" id="WP_209295811.1">
    <property type="nucleotide sequence ID" value="NZ_JAGIKT010000052.1"/>
</dbReference>
<feature type="transmembrane region" description="Helical" evidence="1">
    <location>
        <begin position="57"/>
        <end position="76"/>
    </location>
</feature>
<evidence type="ECO:0000313" key="4">
    <source>
        <dbReference type="Proteomes" id="UP000669317"/>
    </source>
</evidence>
<dbReference type="Pfam" id="PF04892">
    <property type="entry name" value="VanZ"/>
    <property type="match status" value="1"/>
</dbReference>
<accession>A0ABS4A0D2</accession>
<dbReference type="InterPro" id="IPR006976">
    <property type="entry name" value="VanZ-like"/>
</dbReference>
<dbReference type="Proteomes" id="UP000669317">
    <property type="component" value="Unassembled WGS sequence"/>
</dbReference>
<protein>
    <submittedName>
        <fullName evidence="3">VanZ family protein</fullName>
    </submittedName>
</protein>